<dbReference type="Gene3D" id="3.40.50.2000">
    <property type="entry name" value="Glycogen Phosphorylase B"/>
    <property type="match status" value="2"/>
</dbReference>
<gene>
    <name evidence="2" type="ORF">SAMN03080602_01297</name>
</gene>
<feature type="domain" description="Glycosyl transferase family 1" evidence="1">
    <location>
        <begin position="208"/>
        <end position="379"/>
    </location>
</feature>
<dbReference type="CDD" id="cd03794">
    <property type="entry name" value="GT4_WbuB-like"/>
    <property type="match status" value="1"/>
</dbReference>
<keyword evidence="3" id="KW-1185">Reference proteome</keyword>
<evidence type="ECO:0000313" key="3">
    <source>
        <dbReference type="Proteomes" id="UP000193420"/>
    </source>
</evidence>
<dbReference type="InterPro" id="IPR001296">
    <property type="entry name" value="Glyco_trans_1"/>
</dbReference>
<reference evidence="3" key="1">
    <citation type="submission" date="2017-04" db="EMBL/GenBank/DDBJ databases">
        <authorList>
            <person name="Varghese N."/>
            <person name="Submissions S."/>
        </authorList>
    </citation>
    <scope>NUCLEOTIDE SEQUENCE [LARGE SCALE GENOMIC DNA]</scope>
    <source>
        <strain evidence="3">DSM 19835</strain>
    </source>
</reference>
<protein>
    <submittedName>
        <fullName evidence="2">Glycosyltransferase involved in cell wall bisynthesis</fullName>
    </submittedName>
</protein>
<dbReference type="GO" id="GO:0016757">
    <property type="term" value="F:glycosyltransferase activity"/>
    <property type="evidence" value="ECO:0007669"/>
    <property type="project" value="InterPro"/>
</dbReference>
<dbReference type="STRING" id="188872.SAMN03080602_01297"/>
<dbReference type="Proteomes" id="UP000193420">
    <property type="component" value="Unassembled WGS sequence"/>
</dbReference>
<dbReference type="EMBL" id="FXAO01000002">
    <property type="protein sequence ID" value="SMG20351.1"/>
    <property type="molecule type" value="Genomic_DNA"/>
</dbReference>
<accession>A0A1X7IZQ6</accession>
<dbReference type="Pfam" id="PF00534">
    <property type="entry name" value="Glycos_transf_1"/>
    <property type="match status" value="1"/>
</dbReference>
<dbReference type="AlphaFoldDB" id="A0A1X7IZQ6"/>
<organism evidence="2 3">
    <name type="scientific">Arenibacter troitsensis</name>
    <dbReference type="NCBI Taxonomy" id="188872"/>
    <lineage>
        <taxon>Bacteria</taxon>
        <taxon>Pseudomonadati</taxon>
        <taxon>Bacteroidota</taxon>
        <taxon>Flavobacteriia</taxon>
        <taxon>Flavobacteriales</taxon>
        <taxon>Flavobacteriaceae</taxon>
        <taxon>Arenibacter</taxon>
    </lineage>
</organism>
<keyword evidence="2" id="KW-0808">Transferase</keyword>
<evidence type="ECO:0000259" key="1">
    <source>
        <dbReference type="Pfam" id="PF00534"/>
    </source>
</evidence>
<dbReference type="RefSeq" id="WP_085497281.1">
    <property type="nucleotide sequence ID" value="NZ_FXAO01000002.1"/>
</dbReference>
<sequence length="399" mass="45534">MQKVLYISLSFVDVRETTSLYSDLIQEFLTNGHDVLVLAPHFYDGRKSELVVEGGIKILRVPVSGLFSNNKYIKGLSNVLLPFLYKRALKKLKISLDFDLVMMPTPPITLLNLALWVKNKSKAKFYLILRDIFPQNAIDLKIMKPNGLIHTYFRNKEIALYDLADKIGCMSPANIAYIEKHNPKVDKTKLHLLPNWENSPQWDENLDENEFRAKYGLNNKIVAIYGGNIGLPQRMENIIELAQHCSELEDLVFFLVGFGTEHEKIAALIKSLNLKNVILIESVPKPEYVKFIQISDIGLISLNQDFTIPNFPSKANSYYGYKKPILASVDVNTDFGIILEEIGAGFWSEAGDVASLKNNLLKLYKDPELRKKMGENGYQYMKNNLLTEHAYRTILKEIN</sequence>
<evidence type="ECO:0000313" key="2">
    <source>
        <dbReference type="EMBL" id="SMG20351.1"/>
    </source>
</evidence>
<dbReference type="OrthoDB" id="9811902at2"/>
<dbReference type="PANTHER" id="PTHR12526:SF609">
    <property type="entry name" value="LIPOPOLYSACCHARIDE BIOSYNTHESIS PROTEIN"/>
    <property type="match status" value="1"/>
</dbReference>
<dbReference type="PANTHER" id="PTHR12526">
    <property type="entry name" value="GLYCOSYLTRANSFERASE"/>
    <property type="match status" value="1"/>
</dbReference>
<name>A0A1X7IZQ6_9FLAO</name>
<proteinExistence type="predicted"/>
<dbReference type="SUPFAM" id="SSF53756">
    <property type="entry name" value="UDP-Glycosyltransferase/glycogen phosphorylase"/>
    <property type="match status" value="1"/>
</dbReference>